<evidence type="ECO:0000256" key="11">
    <source>
        <dbReference type="ARBA" id="ARBA00029939"/>
    </source>
</evidence>
<protein>
    <recommendedName>
        <fullName evidence="5">L-lysine N6-monooxygenase MbtG</fullName>
        <ecNumber evidence="4">1.14.13.59</ecNumber>
    </recommendedName>
    <alternativeName>
        <fullName evidence="14">Lysine 6-N-hydroxylase</fullName>
    </alternativeName>
    <alternativeName>
        <fullName evidence="13">Lysine N6-hydroxylase</fullName>
    </alternativeName>
    <alternativeName>
        <fullName evidence="11">Lysine-N-oxygenase</fullName>
    </alternativeName>
    <alternativeName>
        <fullName evidence="12">Mycobactin synthase protein G</fullName>
    </alternativeName>
</protein>
<evidence type="ECO:0000256" key="12">
    <source>
        <dbReference type="ARBA" id="ARBA00031158"/>
    </source>
</evidence>
<gene>
    <name evidence="16" type="ORF">LX83_000100</name>
</gene>
<dbReference type="RefSeq" id="WP_253765744.1">
    <property type="nucleotide sequence ID" value="NZ_JAMTCK010000001.1"/>
</dbReference>
<evidence type="ECO:0000256" key="7">
    <source>
        <dbReference type="ARBA" id="ARBA00022827"/>
    </source>
</evidence>
<evidence type="ECO:0000256" key="2">
    <source>
        <dbReference type="ARBA" id="ARBA00004924"/>
    </source>
</evidence>
<dbReference type="InterPro" id="IPR025700">
    <property type="entry name" value="Lys/Orn_oxygenase"/>
</dbReference>
<evidence type="ECO:0000256" key="5">
    <source>
        <dbReference type="ARBA" id="ARBA00016406"/>
    </source>
</evidence>
<evidence type="ECO:0000256" key="9">
    <source>
        <dbReference type="ARBA" id="ARBA00023002"/>
    </source>
</evidence>
<dbReference type="Pfam" id="PF13434">
    <property type="entry name" value="Lys_Orn_oxgnase"/>
    <property type="match status" value="1"/>
</dbReference>
<comment type="pathway">
    <text evidence="2">Siderophore biosynthesis.</text>
</comment>
<keyword evidence="17" id="KW-1185">Reference proteome</keyword>
<comment type="similarity">
    <text evidence="3">Belongs to the lysine N(6)-hydroxylase/L-ornithine N(5)-oxygenase family.</text>
</comment>
<keyword evidence="8" id="KW-0521">NADP</keyword>
<proteinExistence type="inferred from homology"/>
<keyword evidence="7" id="KW-0274">FAD</keyword>
<dbReference type="SUPFAM" id="SSF51905">
    <property type="entry name" value="FAD/NAD(P)-binding domain"/>
    <property type="match status" value="1"/>
</dbReference>
<dbReference type="EC" id="1.14.13.59" evidence="4"/>
<dbReference type="Proteomes" id="UP001206128">
    <property type="component" value="Unassembled WGS sequence"/>
</dbReference>
<comment type="caution">
    <text evidence="16">The sequence shown here is derived from an EMBL/GenBank/DDBJ whole genome shotgun (WGS) entry which is preliminary data.</text>
</comment>
<dbReference type="PRINTS" id="PR00368">
    <property type="entry name" value="FADPNR"/>
</dbReference>
<dbReference type="EMBL" id="JAMTCK010000001">
    <property type="protein sequence ID" value="MCP2163260.1"/>
    <property type="molecule type" value="Genomic_DNA"/>
</dbReference>
<accession>A0AAE3G9B7</accession>
<evidence type="ECO:0000256" key="10">
    <source>
        <dbReference type="ARBA" id="ARBA00023033"/>
    </source>
</evidence>
<evidence type="ECO:0000256" key="14">
    <source>
        <dbReference type="ARBA" id="ARBA00032738"/>
    </source>
</evidence>
<comment type="cofactor">
    <cofactor evidence="1">
        <name>FAD</name>
        <dbReference type="ChEBI" id="CHEBI:57692"/>
    </cofactor>
</comment>
<evidence type="ECO:0000313" key="16">
    <source>
        <dbReference type="EMBL" id="MCP2163260.1"/>
    </source>
</evidence>
<evidence type="ECO:0000256" key="3">
    <source>
        <dbReference type="ARBA" id="ARBA00007588"/>
    </source>
</evidence>
<evidence type="ECO:0000256" key="13">
    <source>
        <dbReference type="ARBA" id="ARBA00032493"/>
    </source>
</evidence>
<dbReference type="PANTHER" id="PTHR42802:SF1">
    <property type="entry name" value="L-ORNITHINE N(5)-MONOOXYGENASE"/>
    <property type="match status" value="1"/>
</dbReference>
<dbReference type="AlphaFoldDB" id="A0AAE3G9B7"/>
<reference evidence="16" key="1">
    <citation type="submission" date="2022-06" db="EMBL/GenBank/DDBJ databases">
        <title>Genomic Encyclopedia of Archaeal and Bacterial Type Strains, Phase II (KMG-II): from individual species to whole genera.</title>
        <authorList>
            <person name="Goeker M."/>
        </authorList>
    </citation>
    <scope>NUCLEOTIDE SEQUENCE</scope>
    <source>
        <strain evidence="16">DSM 43935</strain>
    </source>
</reference>
<evidence type="ECO:0000256" key="1">
    <source>
        <dbReference type="ARBA" id="ARBA00001974"/>
    </source>
</evidence>
<keyword evidence="6" id="KW-0285">Flavoprotein</keyword>
<sequence length="449" mass="49781">MTQAAQERVYDVVGVGFGPSNLALAVAVAEHNAVAEPADRITARFLERQPGFGWHRGMLIDDATMQVSFLKDLVTLRDPTSRFSFLSYLHSRGRLVDFVNHKNLFPLRVEFHDYFEWAAGQVGDLVSYGREAVAVRVAAGGEADGQVEVEARHRAGADRRELLRARNLVLATGLRPRLPDGISASARIWHNSELLHRIGAVDQNRAARFVVLGAGQSAAEVTAFLHTRFPRAEVCAVFSRYGYSPADDSPFANRIFDPAAVDDFYAAPEEVKAALMRYHGNTNYSVVDVDLIEDLYRRVYREKVSGARRLRVFNVSRPAELVETGDGVRVTVEDLVSGEHTVLRADVVVCATGYRPDDPLSLLGEVGERCRRDRQGRVEVDRDYRLRTSAPLRSGIYLQGRATEHSHGITSSLLSNGAVRAGEILRSILDRRAEPVRSPRPVTQKPATV</sequence>
<keyword evidence="10" id="KW-0503">Monooxygenase</keyword>
<evidence type="ECO:0000313" key="17">
    <source>
        <dbReference type="Proteomes" id="UP001206128"/>
    </source>
</evidence>
<evidence type="ECO:0000256" key="15">
    <source>
        <dbReference type="ARBA" id="ARBA00048407"/>
    </source>
</evidence>
<comment type="catalytic activity">
    <reaction evidence="15">
        <text>L-lysine + NADPH + O2 = N(6)-hydroxy-L-lysine + NADP(+) + H2O</text>
        <dbReference type="Rhea" id="RHEA:23228"/>
        <dbReference type="ChEBI" id="CHEBI:15377"/>
        <dbReference type="ChEBI" id="CHEBI:15379"/>
        <dbReference type="ChEBI" id="CHEBI:32551"/>
        <dbReference type="ChEBI" id="CHEBI:57783"/>
        <dbReference type="ChEBI" id="CHEBI:57820"/>
        <dbReference type="ChEBI" id="CHEBI:58349"/>
        <dbReference type="EC" id="1.14.13.59"/>
    </reaction>
</comment>
<organism evidence="16 17">
    <name type="scientific">Goodfellowiella coeruleoviolacea</name>
    <dbReference type="NCBI Taxonomy" id="334858"/>
    <lineage>
        <taxon>Bacteria</taxon>
        <taxon>Bacillati</taxon>
        <taxon>Actinomycetota</taxon>
        <taxon>Actinomycetes</taxon>
        <taxon>Pseudonocardiales</taxon>
        <taxon>Pseudonocardiaceae</taxon>
        <taxon>Goodfellowiella</taxon>
    </lineage>
</organism>
<name>A0AAE3G9B7_9PSEU</name>
<dbReference type="PANTHER" id="PTHR42802">
    <property type="entry name" value="MONOOXYGENASE"/>
    <property type="match status" value="1"/>
</dbReference>
<dbReference type="Gene3D" id="3.50.50.60">
    <property type="entry name" value="FAD/NAD(P)-binding domain"/>
    <property type="match status" value="1"/>
</dbReference>
<evidence type="ECO:0000256" key="4">
    <source>
        <dbReference type="ARBA" id="ARBA00013076"/>
    </source>
</evidence>
<evidence type="ECO:0000256" key="6">
    <source>
        <dbReference type="ARBA" id="ARBA00022630"/>
    </source>
</evidence>
<dbReference type="InterPro" id="IPR036188">
    <property type="entry name" value="FAD/NAD-bd_sf"/>
</dbReference>
<keyword evidence="9" id="KW-0560">Oxidoreductase</keyword>
<dbReference type="PRINTS" id="PR00411">
    <property type="entry name" value="PNDRDTASEI"/>
</dbReference>
<dbReference type="GO" id="GO:0047091">
    <property type="term" value="F:L-lysine 6-monooxygenase (NADPH) activity"/>
    <property type="evidence" value="ECO:0007669"/>
    <property type="project" value="UniProtKB-EC"/>
</dbReference>
<evidence type="ECO:0000256" key="8">
    <source>
        <dbReference type="ARBA" id="ARBA00022857"/>
    </source>
</evidence>